<dbReference type="PANTHER" id="PTHR23513:SF9">
    <property type="entry name" value="ENTEROBACTIN EXPORTER ENTS"/>
    <property type="match status" value="1"/>
</dbReference>
<dbReference type="InterPro" id="IPR010290">
    <property type="entry name" value="TM_effector"/>
</dbReference>
<evidence type="ECO:0000256" key="6">
    <source>
        <dbReference type="ARBA" id="ARBA00023136"/>
    </source>
</evidence>
<feature type="transmembrane region" description="Helical" evidence="7">
    <location>
        <begin position="229"/>
        <end position="253"/>
    </location>
</feature>
<evidence type="ECO:0000256" key="1">
    <source>
        <dbReference type="ARBA" id="ARBA00004651"/>
    </source>
</evidence>
<keyword evidence="2" id="KW-0813">Transport</keyword>
<keyword evidence="10" id="KW-1185">Reference proteome</keyword>
<feature type="transmembrane region" description="Helical" evidence="7">
    <location>
        <begin position="315"/>
        <end position="335"/>
    </location>
</feature>
<organism evidence="9 10">
    <name type="scientific">Amphiplicatus metriothermophilus</name>
    <dbReference type="NCBI Taxonomy" id="1519374"/>
    <lineage>
        <taxon>Bacteria</taxon>
        <taxon>Pseudomonadati</taxon>
        <taxon>Pseudomonadota</taxon>
        <taxon>Alphaproteobacteria</taxon>
        <taxon>Parvularculales</taxon>
        <taxon>Parvularculaceae</taxon>
        <taxon>Amphiplicatus</taxon>
    </lineage>
</organism>
<dbReference type="GO" id="GO:0022857">
    <property type="term" value="F:transmembrane transporter activity"/>
    <property type="evidence" value="ECO:0007669"/>
    <property type="project" value="InterPro"/>
</dbReference>
<dbReference type="Proteomes" id="UP000198346">
    <property type="component" value="Unassembled WGS sequence"/>
</dbReference>
<accession>A0A239PZ15</accession>
<dbReference type="PROSITE" id="PS50850">
    <property type="entry name" value="MFS"/>
    <property type="match status" value="1"/>
</dbReference>
<feature type="transmembrane region" description="Helical" evidence="7">
    <location>
        <begin position="265"/>
        <end position="284"/>
    </location>
</feature>
<keyword evidence="6 7" id="KW-0472">Membrane</keyword>
<keyword evidence="5 7" id="KW-1133">Transmembrane helix</keyword>
<dbReference type="RefSeq" id="WP_089412928.1">
    <property type="nucleotide sequence ID" value="NZ_FZQA01000006.1"/>
</dbReference>
<feature type="transmembrane region" description="Helical" evidence="7">
    <location>
        <begin position="86"/>
        <end position="106"/>
    </location>
</feature>
<dbReference type="InterPro" id="IPR036259">
    <property type="entry name" value="MFS_trans_sf"/>
</dbReference>
<evidence type="ECO:0000256" key="2">
    <source>
        <dbReference type="ARBA" id="ARBA00022448"/>
    </source>
</evidence>
<dbReference type="InterPro" id="IPR020846">
    <property type="entry name" value="MFS_dom"/>
</dbReference>
<sequence>MALAPSLAVFRHSAYLRYWIMRQLLSGGRQMLAVAIGWQVYDLARLTRSIEESAFLLGLVGLVQFLPVLLLSLVGGQAADRFDRKTILIVSNLVRLAAVLGLLATAGMPANIALPAIFVVAAVFGGVNAFTPAASNSLYPTLVPRAELHQAIAWNSLGYQGAAILGPALGGVLYIWGPQVVYGTAAAMTVAAIVSIAAANTPKPAPVAGARGLAMVFEGLRYVRDNKTVFGAISLDLVVVLFGGVTALLPVFARDILHVGSEGLGALRAAPALGAALVAAALAARPLSRKVGPWMLGAIGVYGAAMLVFAWSPLFWLSIIALAVTGAADMISVYVRQSLIQFATPDAMRGRVSSVSFIFISASNELGEFESGVAARFLGPVGAVVLGGTVAIATALAWTRLFPQLARADRFEDAALAAPAAPEAAAAKPT</sequence>
<feature type="transmembrane region" description="Helical" evidence="7">
    <location>
        <begin position="182"/>
        <end position="201"/>
    </location>
</feature>
<protein>
    <submittedName>
        <fullName evidence="9">Transmembrane secretion effector</fullName>
    </submittedName>
</protein>
<feature type="transmembrane region" description="Helical" evidence="7">
    <location>
        <begin position="377"/>
        <end position="398"/>
    </location>
</feature>
<evidence type="ECO:0000313" key="10">
    <source>
        <dbReference type="Proteomes" id="UP000198346"/>
    </source>
</evidence>
<reference evidence="9 10" key="1">
    <citation type="submission" date="2017-07" db="EMBL/GenBank/DDBJ databases">
        <authorList>
            <person name="Sun Z.S."/>
            <person name="Albrecht U."/>
            <person name="Echele G."/>
            <person name="Lee C.C."/>
        </authorList>
    </citation>
    <scope>NUCLEOTIDE SEQUENCE [LARGE SCALE GENOMIC DNA]</scope>
    <source>
        <strain evidence="9 10">CGMCC 1.12710</strain>
    </source>
</reference>
<feature type="transmembrane region" description="Helical" evidence="7">
    <location>
        <begin position="291"/>
        <end position="309"/>
    </location>
</feature>
<dbReference type="SUPFAM" id="SSF103473">
    <property type="entry name" value="MFS general substrate transporter"/>
    <property type="match status" value="1"/>
</dbReference>
<name>A0A239PZ15_9PROT</name>
<dbReference type="CDD" id="cd06173">
    <property type="entry name" value="MFS_MefA_like"/>
    <property type="match status" value="1"/>
</dbReference>
<dbReference type="PANTHER" id="PTHR23513">
    <property type="entry name" value="INTEGRAL MEMBRANE EFFLUX PROTEIN-RELATED"/>
    <property type="match status" value="1"/>
</dbReference>
<evidence type="ECO:0000313" key="9">
    <source>
        <dbReference type="EMBL" id="SNT74907.1"/>
    </source>
</evidence>
<dbReference type="Gene3D" id="1.20.1250.20">
    <property type="entry name" value="MFS general substrate transporter like domains"/>
    <property type="match status" value="1"/>
</dbReference>
<dbReference type="AlphaFoldDB" id="A0A239PZ15"/>
<feature type="transmembrane region" description="Helical" evidence="7">
    <location>
        <begin position="53"/>
        <end position="74"/>
    </location>
</feature>
<feature type="domain" description="Major facilitator superfamily (MFS) profile" evidence="8">
    <location>
        <begin position="1"/>
        <end position="406"/>
    </location>
</feature>
<dbReference type="OrthoDB" id="7283966at2"/>
<proteinExistence type="predicted"/>
<evidence type="ECO:0000256" key="3">
    <source>
        <dbReference type="ARBA" id="ARBA00022475"/>
    </source>
</evidence>
<feature type="transmembrane region" description="Helical" evidence="7">
    <location>
        <begin position="112"/>
        <end position="131"/>
    </location>
</feature>
<gene>
    <name evidence="9" type="ORF">SAMN06297382_2498</name>
</gene>
<keyword evidence="3" id="KW-1003">Cell membrane</keyword>
<dbReference type="GO" id="GO:0005886">
    <property type="term" value="C:plasma membrane"/>
    <property type="evidence" value="ECO:0007669"/>
    <property type="project" value="UniProtKB-SubCell"/>
</dbReference>
<feature type="transmembrane region" description="Helical" evidence="7">
    <location>
        <begin position="152"/>
        <end position="176"/>
    </location>
</feature>
<evidence type="ECO:0000259" key="8">
    <source>
        <dbReference type="PROSITE" id="PS50850"/>
    </source>
</evidence>
<dbReference type="Pfam" id="PF05977">
    <property type="entry name" value="MFS_3"/>
    <property type="match status" value="1"/>
</dbReference>
<dbReference type="EMBL" id="FZQA01000006">
    <property type="protein sequence ID" value="SNT74907.1"/>
    <property type="molecule type" value="Genomic_DNA"/>
</dbReference>
<keyword evidence="4 7" id="KW-0812">Transmembrane</keyword>
<evidence type="ECO:0000256" key="7">
    <source>
        <dbReference type="SAM" id="Phobius"/>
    </source>
</evidence>
<evidence type="ECO:0000256" key="4">
    <source>
        <dbReference type="ARBA" id="ARBA00022692"/>
    </source>
</evidence>
<comment type="subcellular location">
    <subcellularLocation>
        <location evidence="1">Cell membrane</location>
        <topology evidence="1">Multi-pass membrane protein</topology>
    </subcellularLocation>
</comment>
<evidence type="ECO:0000256" key="5">
    <source>
        <dbReference type="ARBA" id="ARBA00022989"/>
    </source>
</evidence>